<evidence type="ECO:0000256" key="2">
    <source>
        <dbReference type="SAM" id="SignalP"/>
    </source>
</evidence>
<reference evidence="3 4" key="1">
    <citation type="submission" date="2016-11" db="EMBL/GenBank/DDBJ databases">
        <title>Sphingorhabdus sp. LPB0140, isolated from marine environment.</title>
        <authorList>
            <person name="Kim E."/>
            <person name="Yi H."/>
        </authorList>
    </citation>
    <scope>NUCLEOTIDE SEQUENCE [LARGE SCALE GENOMIC DNA]</scope>
    <source>
        <strain evidence="3 4">LPB0140</strain>
    </source>
</reference>
<keyword evidence="4" id="KW-1185">Reference proteome</keyword>
<dbReference type="STRING" id="1913578.LPB140_02455"/>
<feature type="chain" id="PRO_5012317987" description="DUF3617 family protein" evidence="2">
    <location>
        <begin position="28"/>
        <end position="168"/>
    </location>
</feature>
<evidence type="ECO:0000313" key="3">
    <source>
        <dbReference type="EMBL" id="APG61874.1"/>
    </source>
</evidence>
<dbReference type="KEGG" id="sphl:LPB140_02455"/>
<dbReference type="RefSeq" id="WP_072558521.1">
    <property type="nucleotide sequence ID" value="NZ_CP018154.1"/>
</dbReference>
<dbReference type="OrthoDB" id="7595603at2"/>
<protein>
    <recommendedName>
        <fullName evidence="5">DUF3617 family protein</fullName>
    </recommendedName>
</protein>
<organism evidence="3 4">
    <name type="scientific">Sphingorhabdus lutea</name>
    <dbReference type="NCBI Taxonomy" id="1913578"/>
    <lineage>
        <taxon>Bacteria</taxon>
        <taxon>Pseudomonadati</taxon>
        <taxon>Pseudomonadota</taxon>
        <taxon>Alphaproteobacteria</taxon>
        <taxon>Sphingomonadales</taxon>
        <taxon>Sphingomonadaceae</taxon>
        <taxon>Sphingorhabdus</taxon>
    </lineage>
</organism>
<dbReference type="AlphaFoldDB" id="A0A1L3J9T2"/>
<evidence type="ECO:0008006" key="5">
    <source>
        <dbReference type="Google" id="ProtNLM"/>
    </source>
</evidence>
<keyword evidence="2" id="KW-0732">Signal</keyword>
<dbReference type="EMBL" id="CP018154">
    <property type="protein sequence ID" value="APG61874.1"/>
    <property type="molecule type" value="Genomic_DNA"/>
</dbReference>
<dbReference type="Proteomes" id="UP000242561">
    <property type="component" value="Chromosome"/>
</dbReference>
<feature type="signal peptide" evidence="2">
    <location>
        <begin position="1"/>
        <end position="27"/>
    </location>
</feature>
<name>A0A1L3J9T2_9SPHN</name>
<gene>
    <name evidence="3" type="ORF">LPB140_02455</name>
</gene>
<proteinExistence type="predicted"/>
<sequence>MKLFLFHKIMPSLFLGVFLLPAHAAHAQNEENAKFSEEEVKAMMQKWRNGPRVDADGCIVQSKADEIVVCGESEENRENRLPFPNLNRRATGPVRGEMPAASAAPLRTGSCGVSGNISGCANEGPYLNADGSVAKGMPIVDFITRAAGISKEPINDGDYVKQSTVTKP</sequence>
<accession>A0A1L3J9T2</accession>
<feature type="region of interest" description="Disordered" evidence="1">
    <location>
        <begin position="80"/>
        <end position="101"/>
    </location>
</feature>
<evidence type="ECO:0000313" key="4">
    <source>
        <dbReference type="Proteomes" id="UP000242561"/>
    </source>
</evidence>
<evidence type="ECO:0000256" key="1">
    <source>
        <dbReference type="SAM" id="MobiDB-lite"/>
    </source>
</evidence>